<dbReference type="Pfam" id="PF12770">
    <property type="entry name" value="CHAT"/>
    <property type="match status" value="1"/>
</dbReference>
<evidence type="ECO:0000313" key="3">
    <source>
        <dbReference type="EMBL" id="UNZ07617.1"/>
    </source>
</evidence>
<accession>A0ABY3ZE06</accession>
<dbReference type="RefSeq" id="WP_003982346.1">
    <property type="nucleotide sequence ID" value="NZ_CP043497.1"/>
</dbReference>
<dbReference type="Gene3D" id="1.25.40.10">
    <property type="entry name" value="Tetratricopeptide repeat domain"/>
    <property type="match status" value="1"/>
</dbReference>
<evidence type="ECO:0000259" key="2">
    <source>
        <dbReference type="Pfam" id="PF12770"/>
    </source>
</evidence>
<dbReference type="InterPro" id="IPR024983">
    <property type="entry name" value="CHAT_dom"/>
</dbReference>
<feature type="domain" description="CHAT" evidence="2">
    <location>
        <begin position="674"/>
        <end position="955"/>
    </location>
</feature>
<protein>
    <submittedName>
        <fullName evidence="3">CHAT domain protein</fullName>
    </submittedName>
</protein>
<evidence type="ECO:0000313" key="4">
    <source>
        <dbReference type="Proteomes" id="UP000829494"/>
    </source>
</evidence>
<dbReference type="InterPro" id="IPR011990">
    <property type="entry name" value="TPR-like_helical_dom_sf"/>
</dbReference>
<sequence>MSQWAQALGALGALLMGVFGGANWRFPFLERYRILGLGCGLLTWVAAEFGVPEGDRPPWYEPLGAGAMLLAGAAGLYRGHQWSRRGRECGDDGPQHAAEGAANLRLYFKRDSTATLDAAVDAFRLAVRDTAGSGPHLRHHADLVKALRIRYERLRNRADLDDAVRVGGGARSLRGPKAHRALLLTELGTALRLRHEHTGASTDLVQARACGRYALALLHDRHLYFPLCSSRLSAVLLSSYEHSGDPRDLDAALTRTRRGIGSAAERGYTRTADEIRLCYLLTVRGRTAGNPHDLAEAVAQGRRTLEHLAPADPLYPSCLHHLSVALRAAHDLPTAGTDEPRARPEAAHRTYRIRRVDPPLEEAETFARQALLRVADDVPEGARYHLNHALVLHGLHRAEPSADRLERALRAARAAARHPTAEVPTRVRAGLVLSDIAAGQGLHAEAVEAFEDVIGLLPRLASHELERADQEQQIVRWPGIARAAATSALEAGEPARAAVLLEHGRGVLLARTLAQRTDLGALRAVHPRLADELEDVRRQLTAPPPAPGTGSGHPTSHTLESPARAPELLRQARREQEERWEQLLQRIHEQPGFEDFARPPTAARLRAQSTRGPLIYLNVTDRRSDAIAVTPDGIRSVPLHTTPEEVEEQTRVLHGCFAPGVVADVGAQGPAYRVLGWMWDTLVAPALDAALPRQAAEGPLPQVWWVPTGPLAALPLHAAGHHREGGPALVDRAISSYTPTAHALMAARARPGPRTDQDSRLVVAVPAPPGARPLSSAAREAEFVRGRAPGATTLLADTAAVRERVLEELPRHAWAHFACHAVPDPKAPSRSRLLLHDHAGTPLTVADVSALDLRGSRLAYLSACDTAVAGPRYRDEAIHLASAFQLAGFPHVISTLWQLPDRAAYVLAQEMYQALEEHLAAGEGVAAAVHAVTRRARREMFPRLPGVWAALVHVGP</sequence>
<dbReference type="SUPFAM" id="SSF48452">
    <property type="entry name" value="TPR-like"/>
    <property type="match status" value="1"/>
</dbReference>
<reference evidence="3 4" key="1">
    <citation type="submission" date="2022-03" db="EMBL/GenBank/DDBJ databases">
        <title>Complete genome of Streptomyces rimosus ssp. rimosus R7 (=ATCC 10970).</title>
        <authorList>
            <person name="Beganovic S."/>
            <person name="Ruckert C."/>
            <person name="Busche T."/>
            <person name="Kalinowski J."/>
            <person name="Wittmann C."/>
        </authorList>
    </citation>
    <scope>NUCLEOTIDE SEQUENCE [LARGE SCALE GENOMIC DNA]</scope>
    <source>
        <strain evidence="3 4">R7</strain>
    </source>
</reference>
<feature type="region of interest" description="Disordered" evidence="1">
    <location>
        <begin position="540"/>
        <end position="563"/>
    </location>
</feature>
<proteinExistence type="predicted"/>
<name>A0ABY3ZE06_STRRM</name>
<dbReference type="Proteomes" id="UP000829494">
    <property type="component" value="Chromosome"/>
</dbReference>
<organism evidence="3 4">
    <name type="scientific">Streptomyces rimosus subsp. rimosus</name>
    <dbReference type="NCBI Taxonomy" id="132474"/>
    <lineage>
        <taxon>Bacteria</taxon>
        <taxon>Bacillati</taxon>
        <taxon>Actinomycetota</taxon>
        <taxon>Actinomycetes</taxon>
        <taxon>Kitasatosporales</taxon>
        <taxon>Streptomycetaceae</taxon>
        <taxon>Streptomyces</taxon>
    </lineage>
</organism>
<dbReference type="GeneID" id="66853238"/>
<gene>
    <name evidence="3" type="ORF">SRIMR7_36235</name>
</gene>
<evidence type="ECO:0000256" key="1">
    <source>
        <dbReference type="SAM" id="MobiDB-lite"/>
    </source>
</evidence>
<dbReference type="EMBL" id="CP094298">
    <property type="protein sequence ID" value="UNZ07617.1"/>
    <property type="molecule type" value="Genomic_DNA"/>
</dbReference>
<keyword evidence="4" id="KW-1185">Reference proteome</keyword>